<dbReference type="EMBL" id="AYYH01000027">
    <property type="protein sequence ID" value="KRN09375.1"/>
    <property type="molecule type" value="Genomic_DNA"/>
</dbReference>
<sequence length="50" mass="5696">MAIAYILVKQYFSHTNKNKSKTRINVTDRNGNITQVNVNGETVNIESKKD</sequence>
<evidence type="ECO:0000313" key="2">
    <source>
        <dbReference type="Proteomes" id="UP000050898"/>
    </source>
</evidence>
<reference evidence="1 2" key="1">
    <citation type="journal article" date="2015" name="Genome Announc.">
        <title>Expanding the biotechnology potential of lactobacilli through comparative genomics of 213 strains and associated genera.</title>
        <authorList>
            <person name="Sun Z."/>
            <person name="Harris H.M."/>
            <person name="McCann A."/>
            <person name="Guo C."/>
            <person name="Argimon S."/>
            <person name="Zhang W."/>
            <person name="Yang X."/>
            <person name="Jeffery I.B."/>
            <person name="Cooney J.C."/>
            <person name="Kagawa T.F."/>
            <person name="Liu W."/>
            <person name="Song Y."/>
            <person name="Salvetti E."/>
            <person name="Wrobel A."/>
            <person name="Rasinkangas P."/>
            <person name="Parkhill J."/>
            <person name="Rea M.C."/>
            <person name="O'Sullivan O."/>
            <person name="Ritari J."/>
            <person name="Douillard F.P."/>
            <person name="Paul Ross R."/>
            <person name="Yang R."/>
            <person name="Briner A.E."/>
            <person name="Felis G.E."/>
            <person name="de Vos W.M."/>
            <person name="Barrangou R."/>
            <person name="Klaenhammer T.R."/>
            <person name="Caufield P.W."/>
            <person name="Cui Y."/>
            <person name="Zhang H."/>
            <person name="O'Toole P.W."/>
        </authorList>
    </citation>
    <scope>NUCLEOTIDE SEQUENCE [LARGE SCALE GENOMIC DNA]</scope>
    <source>
        <strain evidence="1 2">DSM 20444</strain>
    </source>
</reference>
<gene>
    <name evidence="1" type="ORF">FD00_GL001098</name>
</gene>
<accession>A0A0R2DZK3</accession>
<dbReference type="PATRIC" id="fig|1046596.6.peg.1178"/>
<dbReference type="AlphaFoldDB" id="A0A0R2DZK3"/>
<organism evidence="1 2">
    <name type="scientific">Liquorilactobacillus mali KCTC 3596 = DSM 20444</name>
    <dbReference type="NCBI Taxonomy" id="1046596"/>
    <lineage>
        <taxon>Bacteria</taxon>
        <taxon>Bacillati</taxon>
        <taxon>Bacillota</taxon>
        <taxon>Bacilli</taxon>
        <taxon>Lactobacillales</taxon>
        <taxon>Lactobacillaceae</taxon>
        <taxon>Liquorilactobacillus</taxon>
    </lineage>
</organism>
<name>A0A0R2DZK3_9LACO</name>
<keyword evidence="2" id="KW-1185">Reference proteome</keyword>
<proteinExistence type="predicted"/>
<dbReference type="Proteomes" id="UP000050898">
    <property type="component" value="Unassembled WGS sequence"/>
</dbReference>
<evidence type="ECO:0000313" key="1">
    <source>
        <dbReference type="EMBL" id="KRN09375.1"/>
    </source>
</evidence>
<comment type="caution">
    <text evidence="1">The sequence shown here is derived from an EMBL/GenBank/DDBJ whole genome shotgun (WGS) entry which is preliminary data.</text>
</comment>
<protein>
    <submittedName>
        <fullName evidence="1">Uncharacterized protein</fullName>
    </submittedName>
</protein>